<protein>
    <recommendedName>
        <fullName evidence="4">ABC transporter permease</fullName>
    </recommendedName>
</protein>
<keyword evidence="1" id="KW-0472">Membrane</keyword>
<evidence type="ECO:0008006" key="4">
    <source>
        <dbReference type="Google" id="ProtNLM"/>
    </source>
</evidence>
<keyword evidence="1" id="KW-1133">Transmembrane helix</keyword>
<dbReference type="AlphaFoldDB" id="E0SRX7"/>
<feature type="transmembrane region" description="Helical" evidence="1">
    <location>
        <begin position="335"/>
        <end position="366"/>
    </location>
</feature>
<feature type="transmembrane region" description="Helical" evidence="1">
    <location>
        <begin position="20"/>
        <end position="39"/>
    </location>
</feature>
<evidence type="ECO:0000256" key="1">
    <source>
        <dbReference type="SAM" id="Phobius"/>
    </source>
</evidence>
<dbReference type="STRING" id="583356.Igag_0489"/>
<dbReference type="GO" id="GO:0005886">
    <property type="term" value="C:plasma membrane"/>
    <property type="evidence" value="ECO:0007669"/>
    <property type="project" value="UniProtKB-SubCell"/>
</dbReference>
<dbReference type="Proteomes" id="UP000001304">
    <property type="component" value="Chromosome"/>
</dbReference>
<dbReference type="PANTHER" id="PTHR43471">
    <property type="entry name" value="ABC TRANSPORTER PERMEASE"/>
    <property type="match status" value="1"/>
</dbReference>
<evidence type="ECO:0000313" key="3">
    <source>
        <dbReference type="Proteomes" id="UP000001304"/>
    </source>
</evidence>
<organism evidence="2 3">
    <name type="scientific">Ignisphaera aggregans (strain DSM 17230 / JCM 13409 / AQ1.S1)</name>
    <dbReference type="NCBI Taxonomy" id="583356"/>
    <lineage>
        <taxon>Archaea</taxon>
        <taxon>Thermoproteota</taxon>
        <taxon>Thermoprotei</taxon>
        <taxon>Desulfurococcales</taxon>
        <taxon>Desulfurococcaceae</taxon>
        <taxon>Ignisphaera</taxon>
    </lineage>
</organism>
<keyword evidence="1" id="KW-0812">Transmembrane</keyword>
<gene>
    <name evidence="2" type="ordered locus">Igag_0489</name>
</gene>
<evidence type="ECO:0000313" key="2">
    <source>
        <dbReference type="EMBL" id="ADM27327.1"/>
    </source>
</evidence>
<dbReference type="BioCyc" id="IAGG583356:GHAH-493-MONOMER"/>
<feature type="transmembrane region" description="Helical" evidence="1">
    <location>
        <begin position="292"/>
        <end position="314"/>
    </location>
</feature>
<proteinExistence type="predicted"/>
<dbReference type="HOGENOM" id="CLU_527494_0_0_2"/>
<dbReference type="KEGG" id="iag:Igag_0489"/>
<feature type="transmembrane region" description="Helical" evidence="1">
    <location>
        <begin position="405"/>
        <end position="430"/>
    </location>
</feature>
<dbReference type="GO" id="GO:0140359">
    <property type="term" value="F:ABC-type transporter activity"/>
    <property type="evidence" value="ECO:0007669"/>
    <property type="project" value="InterPro"/>
</dbReference>
<keyword evidence="3" id="KW-1185">Reference proteome</keyword>
<dbReference type="EMBL" id="CP002098">
    <property type="protein sequence ID" value="ADM27327.1"/>
    <property type="molecule type" value="Genomic_DNA"/>
</dbReference>
<dbReference type="Pfam" id="PF12679">
    <property type="entry name" value="ABC2_membrane_2"/>
    <property type="match status" value="1"/>
</dbReference>
<accession>E0SRX7</accession>
<feature type="transmembrane region" description="Helical" evidence="1">
    <location>
        <begin position="476"/>
        <end position="499"/>
    </location>
</feature>
<reference evidence="2 3" key="1">
    <citation type="journal article" date="2010" name="Stand. Genomic Sci.">
        <title>Complete genome sequence of Ignisphaera aggregans type strain (AQ1.S1).</title>
        <authorList>
            <person name="Goker M."/>
            <person name="Held B."/>
            <person name="Lapidus A."/>
            <person name="Nolan M."/>
            <person name="Spring S."/>
            <person name="Yasawong M."/>
            <person name="Lucas S."/>
            <person name="Glavina Del Rio T."/>
            <person name="Tice H."/>
            <person name="Cheng J.F."/>
            <person name="Goodwin L."/>
            <person name="Tapia R."/>
            <person name="Pitluck S."/>
            <person name="Liolios K."/>
            <person name="Ivanova N."/>
            <person name="Mavromatis K."/>
            <person name="Mikhailova N."/>
            <person name="Pati A."/>
            <person name="Chen A."/>
            <person name="Palaniappan K."/>
            <person name="Brambilla E."/>
            <person name="Land M."/>
            <person name="Hauser L."/>
            <person name="Chang Y.J."/>
            <person name="Jeffries C.D."/>
            <person name="Brettin T."/>
            <person name="Detter J.C."/>
            <person name="Han C."/>
            <person name="Rohde M."/>
            <person name="Sikorski J."/>
            <person name="Woyke T."/>
            <person name="Bristow J."/>
            <person name="Eisen J.A."/>
            <person name="Markowitz V."/>
            <person name="Hugenholtz P."/>
            <person name="Kyrpides N.C."/>
            <person name="Klenk H.P."/>
        </authorList>
    </citation>
    <scope>NUCLEOTIDE SEQUENCE [LARGE SCALE GENOMIC DNA]</scope>
    <source>
        <strain evidence="3">DSM 17230 / JCM 13409 / AQ1.S1</strain>
    </source>
</reference>
<sequence length="508" mass="55852">MKSLIPVLHDFRKAFLKPAILVLLPIFIVLGIAMSYFVMSIVSQQYPATNIIAIAIYNGSICEAHGYIYDVTGNPTSGELVVMDQKGSVIYSKNLDSYFSISGDDLCKLFSEESIRIQLKSGYGKYDVNLRRGVVPSRSGVGEVRYVLLYTGDTKFDITNVAIPKLYRLIILSNTRGEARLILGIANVTSGIFSGLNMVIDYGFANLQVSDIMRSLSQSIEIVRNISFKRLGMVNTSIINVFDLSINKSATTLILRLTYPDNRSEYLLEPYIGKPDAETLYVGGLVAPTSSIGYSLFAQYFPIILLYLAYVLVAKPRSSGALEFVLARPITRLDLYLVRYLAGILITVIASALFLLGIGIASAILIGITLDIYSFTILYLGLIAALTSFYSLCYMVASSTRSSSYLAIAIALYLLFAMFWGMIALAISYISGGGLMGVTETGYKISYLNPLSPATIFAPYYVQKHYSISTTASEDLINPILAILSPIAWIAITFTIGYIRFRKINLSS</sequence>
<name>E0SRX7_IGNAA</name>
<feature type="transmembrane region" description="Helical" evidence="1">
    <location>
        <begin position="372"/>
        <end position="393"/>
    </location>
</feature>